<feature type="compositionally biased region" description="Basic and acidic residues" evidence="6">
    <location>
        <begin position="299"/>
        <end position="308"/>
    </location>
</feature>
<gene>
    <name evidence="9" type="ORF">KP509_25G058800</name>
</gene>
<protein>
    <recommendedName>
        <fullName evidence="11">DDT domain-containing protein</fullName>
    </recommendedName>
</protein>
<feature type="region of interest" description="Disordered" evidence="6">
    <location>
        <begin position="529"/>
        <end position="645"/>
    </location>
</feature>
<evidence type="ECO:0000313" key="9">
    <source>
        <dbReference type="EMBL" id="KAH7298772.1"/>
    </source>
</evidence>
<evidence type="ECO:0008006" key="11">
    <source>
        <dbReference type="Google" id="ProtNLM"/>
    </source>
</evidence>
<feature type="compositionally biased region" description="Polar residues" evidence="6">
    <location>
        <begin position="625"/>
        <end position="640"/>
    </location>
</feature>
<feature type="region of interest" description="Disordered" evidence="6">
    <location>
        <begin position="250"/>
        <end position="317"/>
    </location>
</feature>
<feature type="compositionally biased region" description="Basic and acidic residues" evidence="6">
    <location>
        <begin position="613"/>
        <end position="622"/>
    </location>
</feature>
<dbReference type="InterPro" id="IPR018501">
    <property type="entry name" value="DDT_dom"/>
</dbReference>
<dbReference type="GO" id="GO:0000785">
    <property type="term" value="C:chromatin"/>
    <property type="evidence" value="ECO:0007669"/>
    <property type="project" value="UniProtKB-ARBA"/>
</dbReference>
<feature type="compositionally biased region" description="Polar residues" evidence="6">
    <location>
        <begin position="579"/>
        <end position="593"/>
    </location>
</feature>
<evidence type="ECO:0000256" key="5">
    <source>
        <dbReference type="SAM" id="Coils"/>
    </source>
</evidence>
<dbReference type="PROSITE" id="PS51136">
    <property type="entry name" value="WAC"/>
    <property type="match status" value="1"/>
</dbReference>
<dbReference type="Proteomes" id="UP000825935">
    <property type="component" value="Chromosome 25"/>
</dbReference>
<keyword evidence="2 5" id="KW-0175">Coiled coil</keyword>
<dbReference type="OrthoDB" id="332390at2759"/>
<dbReference type="InterPro" id="IPR053271">
    <property type="entry name" value="DDT_domain"/>
</dbReference>
<feature type="compositionally biased region" description="Basic and acidic residues" evidence="6">
    <location>
        <begin position="261"/>
        <end position="285"/>
    </location>
</feature>
<feature type="region of interest" description="Disordered" evidence="6">
    <location>
        <begin position="813"/>
        <end position="839"/>
    </location>
</feature>
<feature type="compositionally biased region" description="Basic and acidic residues" evidence="6">
    <location>
        <begin position="529"/>
        <end position="538"/>
    </location>
</feature>
<dbReference type="EMBL" id="CM035430">
    <property type="protein sequence ID" value="KAH7298774.1"/>
    <property type="molecule type" value="Genomic_DNA"/>
</dbReference>
<evidence type="ECO:0000256" key="4">
    <source>
        <dbReference type="PROSITE-ProRule" id="PRU00475"/>
    </source>
</evidence>
<feature type="domain" description="WAC" evidence="8">
    <location>
        <begin position="22"/>
        <end position="127"/>
    </location>
</feature>
<evidence type="ECO:0000259" key="7">
    <source>
        <dbReference type="PROSITE" id="PS50827"/>
    </source>
</evidence>
<dbReference type="SMART" id="SM00571">
    <property type="entry name" value="DDT"/>
    <property type="match status" value="1"/>
</dbReference>
<evidence type="ECO:0000256" key="6">
    <source>
        <dbReference type="SAM" id="MobiDB-lite"/>
    </source>
</evidence>
<dbReference type="GO" id="GO:0005634">
    <property type="term" value="C:nucleus"/>
    <property type="evidence" value="ECO:0007669"/>
    <property type="project" value="UniProtKB-SubCell"/>
</dbReference>
<evidence type="ECO:0000313" key="10">
    <source>
        <dbReference type="Proteomes" id="UP000825935"/>
    </source>
</evidence>
<evidence type="ECO:0000259" key="8">
    <source>
        <dbReference type="PROSITE" id="PS51136"/>
    </source>
</evidence>
<sequence length="839" mass="97521">MPLLKRKPYTLCKLPDDLKSKDLVFQVRFTKEIFKDYEEYLKHINLYKQRLWTCKVTGKSNLTYEEALESERKATEKVQQFPREFMGPVLQFVQFSMLRLDDLVSVILKAFRNRFVPGEELLCVQENVTRPCKVLQVIQGQHPEDDLSYEIEMMDNDGNITGISIEQTNSLVRKKAPFTRALVKSFIRESVKDNASRITQTPLVVHDKLCEQFDITMKPPEELSKYFLRQEHGEEDENKETLQSLIHSMKSDLHLKKRPKKIEGESEVLKEKNQRKVEKEDENRVSKKQKRSGTESNDQENKKQKKMDTLQSGEENVISCKDDKDEIKAEPVVKILPIKYPIEDTLVQPSPSVPPLKERPPWSSDFVLPMDCIGPMLMTWNFCSLFGKVIRLSPFSLEEFEKALECTEMDTILLREMLHALIKVIMDDDDTILESIQEKRKQKVKVVIQSWKEDLADLLELKGFETVAMYSSAVRKGNYRNLEPSVKLAILAHLVECALNSTSVREQLDAYIEEKQAIASLKRREVLEESKKEREAQEMLKQQQIAGTTSEPASATEGEEDVEHKIEEPERSRNCNHVGASSEQQENTGTISVPTLADEGNKEEEGDEESHSDDEMSTKKPSLENLHSNGLPNGTHQNGVCQDAAASAAARSRQFALKLRAELKQAEEQEKEKRRLEEQKQQQELRKIKLEAIKERKLQEKRMIESQKRQEHLEREMEKRVIRTNPLGKDKYHNRYWFFPREGRIFIEDKDMVKWGYYSAKEELEALYGSLNTKGIRECALQRQLEKHYHRISDALQRRTREIAQRIALEDSSVRRSTRGRSAPQQVPETTYRNKYRSS</sequence>
<feature type="coiled-coil region" evidence="5">
    <location>
        <begin position="649"/>
        <end position="716"/>
    </location>
</feature>
<proteinExistence type="predicted"/>
<comment type="subcellular location">
    <subcellularLocation>
        <location evidence="1 4">Nucleus</location>
    </subcellularLocation>
</comment>
<dbReference type="InterPro" id="IPR013136">
    <property type="entry name" value="WSTF_Acf1_Cbp146"/>
</dbReference>
<dbReference type="Pfam" id="PF15613">
    <property type="entry name" value="WSD"/>
    <property type="match status" value="1"/>
</dbReference>
<evidence type="ECO:0000256" key="3">
    <source>
        <dbReference type="ARBA" id="ARBA00023242"/>
    </source>
</evidence>
<feature type="compositionally biased region" description="Acidic residues" evidence="6">
    <location>
        <begin position="601"/>
        <end position="612"/>
    </location>
</feature>
<feature type="compositionally biased region" description="Basic and acidic residues" evidence="6">
    <location>
        <begin position="562"/>
        <end position="573"/>
    </location>
</feature>
<keyword evidence="10" id="KW-1185">Reference proteome</keyword>
<evidence type="ECO:0000256" key="2">
    <source>
        <dbReference type="ARBA" id="ARBA00023054"/>
    </source>
</evidence>
<dbReference type="OMA" id="FVEVHCA"/>
<feature type="compositionally biased region" description="Polar residues" evidence="6">
    <location>
        <begin position="823"/>
        <end position="833"/>
    </location>
</feature>
<evidence type="ECO:0000256" key="1">
    <source>
        <dbReference type="ARBA" id="ARBA00004123"/>
    </source>
</evidence>
<feature type="domain" description="DDT" evidence="7">
    <location>
        <begin position="370"/>
        <end position="431"/>
    </location>
</feature>
<dbReference type="Pfam" id="PF02791">
    <property type="entry name" value="DDT"/>
    <property type="match status" value="1"/>
</dbReference>
<reference evidence="9" key="1">
    <citation type="submission" date="2021-08" db="EMBL/GenBank/DDBJ databases">
        <title>WGS assembly of Ceratopteris richardii.</title>
        <authorList>
            <person name="Marchant D.B."/>
            <person name="Chen G."/>
            <person name="Jenkins J."/>
            <person name="Shu S."/>
            <person name="Leebens-Mack J."/>
            <person name="Grimwood J."/>
            <person name="Schmutz J."/>
            <person name="Soltis P."/>
            <person name="Soltis D."/>
            <person name="Chen Z.-H."/>
        </authorList>
    </citation>
    <scope>NUCLEOTIDE SEQUENCE</scope>
    <source>
        <strain evidence="9">Whitten #5841</strain>
        <tissue evidence="9">Leaf</tissue>
    </source>
</reference>
<dbReference type="AlphaFoldDB" id="A0A8T2RQS4"/>
<dbReference type="InterPro" id="IPR028942">
    <property type="entry name" value="WHIM1_dom"/>
</dbReference>
<keyword evidence="3 4" id="KW-0539">Nucleus</keyword>
<dbReference type="PROSITE" id="PS50827">
    <property type="entry name" value="DDT"/>
    <property type="match status" value="1"/>
</dbReference>
<name>A0A8T2RQS4_CERRI</name>
<dbReference type="PANTHER" id="PTHR15546:SF2">
    <property type="entry name" value="DDT DOMAIN-CONTAINING PROTEIN DDB_G0282237"/>
    <property type="match status" value="1"/>
</dbReference>
<dbReference type="PANTHER" id="PTHR15546">
    <property type="entry name" value="BROMODOMAIN ADJACENT TO ZINC FINGER DOMAIN, 2A"/>
    <property type="match status" value="1"/>
</dbReference>
<dbReference type="EMBL" id="CM035430">
    <property type="protein sequence ID" value="KAH7298773.1"/>
    <property type="molecule type" value="Genomic_DNA"/>
</dbReference>
<dbReference type="EMBL" id="CM035430">
    <property type="protein sequence ID" value="KAH7298772.1"/>
    <property type="molecule type" value="Genomic_DNA"/>
</dbReference>
<feature type="compositionally biased region" description="Polar residues" evidence="6">
    <location>
        <begin position="540"/>
        <end position="553"/>
    </location>
</feature>
<dbReference type="InterPro" id="IPR028941">
    <property type="entry name" value="WHIM2_dom"/>
</dbReference>
<organism evidence="9 10">
    <name type="scientific">Ceratopteris richardii</name>
    <name type="common">Triangle waterfern</name>
    <dbReference type="NCBI Taxonomy" id="49495"/>
    <lineage>
        <taxon>Eukaryota</taxon>
        <taxon>Viridiplantae</taxon>
        <taxon>Streptophyta</taxon>
        <taxon>Embryophyta</taxon>
        <taxon>Tracheophyta</taxon>
        <taxon>Polypodiopsida</taxon>
        <taxon>Polypodiidae</taxon>
        <taxon>Polypodiales</taxon>
        <taxon>Pteridineae</taxon>
        <taxon>Pteridaceae</taxon>
        <taxon>Parkerioideae</taxon>
        <taxon>Ceratopteris</taxon>
    </lineage>
</organism>
<dbReference type="Pfam" id="PF10537">
    <property type="entry name" value="WAC_Acf1_DNA_bd"/>
    <property type="match status" value="1"/>
</dbReference>
<accession>A0A8T2RQS4</accession>
<dbReference type="Pfam" id="PF15612">
    <property type="entry name" value="WHIM1"/>
    <property type="match status" value="1"/>
</dbReference>
<comment type="caution">
    <text evidence="9">The sequence shown here is derived from an EMBL/GenBank/DDBJ whole genome shotgun (WGS) entry which is preliminary data.</text>
</comment>